<keyword evidence="7" id="KW-1185">Reference proteome</keyword>
<gene>
    <name evidence="6" type="ORF">CGZ93_04730</name>
</gene>
<feature type="region of interest" description="Disordered" evidence="4">
    <location>
        <begin position="24"/>
        <end position="74"/>
    </location>
</feature>
<evidence type="ECO:0000313" key="6">
    <source>
        <dbReference type="EMBL" id="OYO24127.1"/>
    </source>
</evidence>
<dbReference type="Gene3D" id="3.40.50.1820">
    <property type="entry name" value="alpha/beta hydrolase"/>
    <property type="match status" value="1"/>
</dbReference>
<name>A0A255H954_9ACTN</name>
<dbReference type="SUPFAM" id="SSF53474">
    <property type="entry name" value="alpha/beta-Hydrolases"/>
    <property type="match status" value="1"/>
</dbReference>
<accession>A0A255H954</accession>
<dbReference type="PANTHER" id="PTHR43248">
    <property type="entry name" value="2-SUCCINYL-6-HYDROXY-2,4-CYCLOHEXADIENE-1-CARBOXYLATE SYNTHASE"/>
    <property type="match status" value="1"/>
</dbReference>
<dbReference type="InterPro" id="IPR051601">
    <property type="entry name" value="Serine_prot/Carboxylest_S33"/>
</dbReference>
<feature type="domain" description="Peptidase S33 tripeptidyl aminopeptidase-like C-terminal" evidence="5">
    <location>
        <begin position="442"/>
        <end position="542"/>
    </location>
</feature>
<comment type="caution">
    <text evidence="6">The sequence shown here is derived from an EMBL/GenBank/DDBJ whole genome shotgun (WGS) entry which is preliminary data.</text>
</comment>
<feature type="compositionally biased region" description="Pro residues" evidence="4">
    <location>
        <begin position="52"/>
        <end position="66"/>
    </location>
</feature>
<reference evidence="6 7" key="1">
    <citation type="submission" date="2017-07" db="EMBL/GenBank/DDBJ databases">
        <title>Draft whole genome sequences of clinical Proprionibacteriaceae strains.</title>
        <authorList>
            <person name="Bernier A.-M."/>
            <person name="Bernard K."/>
            <person name="Domingo M.-C."/>
        </authorList>
    </citation>
    <scope>NUCLEOTIDE SEQUENCE [LARGE SCALE GENOMIC DNA]</scope>
    <source>
        <strain evidence="6 7">NML 130396</strain>
    </source>
</reference>
<dbReference type="EMBL" id="NMVQ01000005">
    <property type="protein sequence ID" value="OYO24127.1"/>
    <property type="molecule type" value="Genomic_DNA"/>
</dbReference>
<dbReference type="InterPro" id="IPR013595">
    <property type="entry name" value="Pept_S33_TAP-like_C"/>
</dbReference>
<protein>
    <submittedName>
        <fullName evidence="6">Hydrolase</fullName>
    </submittedName>
</protein>
<dbReference type="GO" id="GO:0016787">
    <property type="term" value="F:hydrolase activity"/>
    <property type="evidence" value="ECO:0007669"/>
    <property type="project" value="UniProtKB-KW"/>
</dbReference>
<keyword evidence="2" id="KW-0732">Signal</keyword>
<evidence type="ECO:0000256" key="4">
    <source>
        <dbReference type="SAM" id="MobiDB-lite"/>
    </source>
</evidence>
<dbReference type="Pfam" id="PF08386">
    <property type="entry name" value="Abhydrolase_4"/>
    <property type="match status" value="1"/>
</dbReference>
<evidence type="ECO:0000256" key="2">
    <source>
        <dbReference type="ARBA" id="ARBA00022729"/>
    </source>
</evidence>
<dbReference type="AlphaFoldDB" id="A0A255H954"/>
<organism evidence="6 7">
    <name type="scientific">Enemella dayhoffiae</name>
    <dbReference type="NCBI Taxonomy" id="2016507"/>
    <lineage>
        <taxon>Bacteria</taxon>
        <taxon>Bacillati</taxon>
        <taxon>Actinomycetota</taxon>
        <taxon>Actinomycetes</taxon>
        <taxon>Propionibacteriales</taxon>
        <taxon>Propionibacteriaceae</taxon>
        <taxon>Enemella</taxon>
    </lineage>
</organism>
<evidence type="ECO:0000256" key="1">
    <source>
        <dbReference type="ARBA" id="ARBA00010088"/>
    </source>
</evidence>
<proteinExistence type="inferred from homology"/>
<comment type="similarity">
    <text evidence="1">Belongs to the peptidase S33 family.</text>
</comment>
<evidence type="ECO:0000313" key="7">
    <source>
        <dbReference type="Proteomes" id="UP000216311"/>
    </source>
</evidence>
<dbReference type="Proteomes" id="UP000216311">
    <property type="component" value="Unassembled WGS sequence"/>
</dbReference>
<dbReference type="RefSeq" id="WP_094363007.1">
    <property type="nucleotide sequence ID" value="NZ_NMVQ01000005.1"/>
</dbReference>
<evidence type="ECO:0000259" key="5">
    <source>
        <dbReference type="Pfam" id="PF08386"/>
    </source>
</evidence>
<sequence>MGSKVAVAVAGALAVALLGCSQPGPVRDPSLFGTPQPSADATVASTPKPTASAPPTPTAAPSPISPDRPRLPIPAVEVPGLVAPPPGSGAARYQQQPVDWRRCTLGQREFECARVLAPLDAERPDDRAVTLQLLKVPATREPRLGTIFVNPGGPGEGGTALATNFRRKGLEQFDIVGWDPRGTGRSTPVRCADPAATDAYLAADGSPDDEAERAAYRQQTLDFTRACLDGSGELLQHVSTIDTVRDLDLLRGLVGEQKLNYFGYSYGTAIGSRYAQLYPDRVGAMGLDGAVNVTDDQSVVQAMGFDRALTAFADWCAADGCSLGRDRAAVLASVTSLFDRADAAAIPTNSARSLTQSKAVTGVVSLLYRNRSGWPDLLAAVEQARAGDGTALLALADAYDGRSRTGAYQGRVYAFGAVRCLDRADQGFAGADARAAREAQQAPVFGRYFGPDYLCPSWPVPPRPPAGPVAAPGVTGILVIGTTGDSATPYEYAPRMAREIGSARLLTYSGEGHAAYGGKSQCVDDAVVRLFTSGPPAEDLTC</sequence>
<evidence type="ECO:0000256" key="3">
    <source>
        <dbReference type="ARBA" id="ARBA00022801"/>
    </source>
</evidence>
<dbReference type="OrthoDB" id="3930934at2"/>
<dbReference type="PANTHER" id="PTHR43248:SF29">
    <property type="entry name" value="TRIPEPTIDYL AMINOPEPTIDASE"/>
    <property type="match status" value="1"/>
</dbReference>
<keyword evidence="3 6" id="KW-0378">Hydrolase</keyword>
<dbReference type="InterPro" id="IPR029058">
    <property type="entry name" value="AB_hydrolase_fold"/>
</dbReference>
<feature type="compositionally biased region" description="Low complexity" evidence="4">
    <location>
        <begin position="41"/>
        <end position="51"/>
    </location>
</feature>
<dbReference type="PROSITE" id="PS51257">
    <property type="entry name" value="PROKAR_LIPOPROTEIN"/>
    <property type="match status" value="1"/>
</dbReference>